<dbReference type="EMBL" id="JYNY01000375">
    <property type="protein sequence ID" value="KJJ84265.1"/>
    <property type="molecule type" value="Genomic_DNA"/>
</dbReference>
<keyword evidence="2" id="KW-0472">Membrane</keyword>
<comment type="caution">
    <text evidence="3">The sequence shown here is derived from an EMBL/GenBank/DDBJ whole genome shotgun (WGS) entry which is preliminary data.</text>
</comment>
<evidence type="ECO:0000256" key="2">
    <source>
        <dbReference type="SAM" id="Phobius"/>
    </source>
</evidence>
<evidence type="ECO:0000313" key="4">
    <source>
        <dbReference type="Proteomes" id="UP000033428"/>
    </source>
</evidence>
<feature type="transmembrane region" description="Helical" evidence="2">
    <location>
        <begin position="351"/>
        <end position="371"/>
    </location>
</feature>
<keyword evidence="4" id="KW-1185">Reference proteome</keyword>
<feature type="compositionally biased region" description="Basic and acidic residues" evidence="1">
    <location>
        <begin position="1288"/>
        <end position="1332"/>
    </location>
</feature>
<feature type="compositionally biased region" description="Basic and acidic residues" evidence="1">
    <location>
        <begin position="1339"/>
        <end position="1353"/>
    </location>
</feature>
<proteinExistence type="predicted"/>
<evidence type="ECO:0000256" key="1">
    <source>
        <dbReference type="SAM" id="MobiDB-lite"/>
    </source>
</evidence>
<protein>
    <submittedName>
        <fullName evidence="3">Membrane protein</fullName>
    </submittedName>
</protein>
<organism evidence="3 4">
    <name type="scientific">Candidatus Omnitrophus magneticus</name>
    <dbReference type="NCBI Taxonomy" id="1609969"/>
    <lineage>
        <taxon>Bacteria</taxon>
        <taxon>Pseudomonadati</taxon>
        <taxon>Candidatus Omnitrophota</taxon>
        <taxon>Candidatus Omnitrophus</taxon>
    </lineage>
</organism>
<sequence>MPAEYNNLKKYLEYIEYCRSIDIPRMQVEIENVEKILIPSLLGEPLAKRLYKLACFTRNLENLFKIQLAPGGAEDLSKNLNENLTEEYLFFLKDVFYHLEIKKPRDFENRMAVLLKQSKENLKFYEIAERRDKVILQNTIKAMRSEKKQVAALITGGHHSEGLTRLMKKEQLSYMVLMPKFEDGKSRPYAAILTRKSGRYKKIAENDGYNLAIKTYFDSGSMSGIKESLVFSLGASFFDGRNIDDTRRLWTANYEREYNAIPKIRRDAMNVSPIAPEIFKNELYKIKIKLLGNGETCEVKCGNNIYVLKKDSFEMSCVRAVSDSNFSVAVKQVFEKLNIFLALARKKINKYFIGIKGAILSVVFFTHELFLKGEYRDLFRSIFSKHVRVVFITVLTAFLIVAPSLKELLFFNMFKKEYSAEANEYSRDTTPRWVKMISIINFNSEYPYKIRDFFKGTRAVKKFSRLDTEGVRLTNENFTKYGFNFDEIFPKLVKNGCVDANGVVIRHLYKDELVAAFGEEKAKQISKIVNSHKNLVNIFYRSGHFGKFPYEYVDLNNSVFVFVGNGLPTTVEFVIKDSEGNEIRSYPESPYAPDKADSGIDFFVFDPALGSRQTYEHVNLSEIAEISLILGSIPEKTMSNNYWNNGIRNDSWNNGIKMELYLIPYWLINPLYKQEIVGQISEEIIWKTIFSEWESHSKRDDYTDASAEYARVSVSVWEALKDAGYIDILGMMSRSLQGMEEHFRRQGLSLEEIRPALEKARLVDNMGWVANPFPGLNPEFKKLLPRYTEEQFKLIENILRGMPRALTLKNPAELARDLGAPYSRHAKELFALLKTNLISLNIPPVEYEKIPEFLDFDDASHEYGIVSKYGDSTSRCRNDDERLIKFRGNDIKIVPEKKDELYIDLPGSMDLTGYCVAVNFFGGQTNITIGMSKSVREKDVVLYGDPIPDKDITDSFYYPKQYYSIFMPLKNFSASQVQDIWRIVIRNNYSQRMKISDFKKNVESVELIPLHPLIDGEIEMANMLPEIIKVGNIETNSSIYRGGINSYSSVWDNTVIELNSLSGSKIDAYIDFSQDKMTEMNQGREFIDLENRVVKTDLKCIGDYNVLGKVGGILVTAQIIARDKNGNSQITKPKLIKMIGKDKKFSLWYDPDDTDHNIFEYADKNFDPKNIKSLEIMFTGQNKKGKKVHLTVPSFKISRPPSKEEIEYEQRYKKYNWEDPWRIRSIFIPFLIGALGFLITPSISSAVTLFENTIGERQWKWVGYIGVILAGVVWRRISALSKNSGGNADKETGMDSRFRGNDIGRDGNDIGRDGNDIGRDGNDIGRDGKDRVGLVSSLRRNDRMEKGNDRMGSGDDSEDRWKNSGIESHSSLSAAPMSENSADFEKTRGIDIPKDAVNIIIGITGISAEKAIELNKYFGGVKILALALADEKNNIKNIEKERGYYNAYASFIIDRQGGASADSSLEELIREVINKIEQDEKIKSFQDNCQSFELNERAIDEIQSRLKKVLDRFPVIQSRGITSLNVYEYKFSRIMPHESVVSNNKILSLGLTRVADNNAVKVADFYADSLVELKWIIDEHRKFIAKYAKGDKNKFPIKLHIRLNDARVNEDNLQPSLEKLGVADIITADEISLKSFSDINEIFSDISAKKTIYGEVKPSDVVICGKEDALVLSGKKLIDENLIFVNIRSGVSAQTYQPVVELLVNNNNIPAIGIENLKITRINKNGIVYLVFEPIKPVDIEKIRKEIDDYEKILIAA</sequence>
<dbReference type="Proteomes" id="UP000033428">
    <property type="component" value="Unassembled WGS sequence"/>
</dbReference>
<evidence type="ECO:0000313" key="3">
    <source>
        <dbReference type="EMBL" id="KJJ84265.1"/>
    </source>
</evidence>
<accession>A0A0F0CS56</accession>
<name>A0A0F0CS56_9BACT</name>
<feature type="compositionally biased region" description="Polar residues" evidence="1">
    <location>
        <begin position="1365"/>
        <end position="1381"/>
    </location>
</feature>
<keyword evidence="2" id="KW-1133">Transmembrane helix</keyword>
<feature type="region of interest" description="Disordered" evidence="1">
    <location>
        <begin position="1283"/>
        <end position="1382"/>
    </location>
</feature>
<feature type="transmembrane region" description="Helical" evidence="2">
    <location>
        <begin position="387"/>
        <end position="405"/>
    </location>
</feature>
<gene>
    <name evidence="3" type="ORF">OMAG_001867</name>
</gene>
<reference evidence="3 4" key="1">
    <citation type="submission" date="2015-02" db="EMBL/GenBank/DDBJ databases">
        <title>Single-cell genomics of uncultivated deep-branching MTB reveals a conserved set of magnetosome genes.</title>
        <authorList>
            <person name="Kolinko S."/>
            <person name="Richter M."/>
            <person name="Glockner F.O."/>
            <person name="Brachmann A."/>
            <person name="Schuler D."/>
        </authorList>
    </citation>
    <scope>NUCLEOTIDE SEQUENCE [LARGE SCALE GENOMIC DNA]</scope>
    <source>
        <strain evidence="3">SKK-01</strain>
    </source>
</reference>
<keyword evidence="2" id="KW-0812">Transmembrane</keyword>